<organism evidence="1 2">
    <name type="scientific">Pistacia integerrima</name>
    <dbReference type="NCBI Taxonomy" id="434235"/>
    <lineage>
        <taxon>Eukaryota</taxon>
        <taxon>Viridiplantae</taxon>
        <taxon>Streptophyta</taxon>
        <taxon>Embryophyta</taxon>
        <taxon>Tracheophyta</taxon>
        <taxon>Spermatophyta</taxon>
        <taxon>Magnoliopsida</taxon>
        <taxon>eudicotyledons</taxon>
        <taxon>Gunneridae</taxon>
        <taxon>Pentapetalae</taxon>
        <taxon>rosids</taxon>
        <taxon>malvids</taxon>
        <taxon>Sapindales</taxon>
        <taxon>Anacardiaceae</taxon>
        <taxon>Pistacia</taxon>
    </lineage>
</organism>
<evidence type="ECO:0000313" key="1">
    <source>
        <dbReference type="EMBL" id="KAJ0043640.1"/>
    </source>
</evidence>
<comment type="caution">
    <text evidence="1">The sequence shown here is derived from an EMBL/GenBank/DDBJ whole genome shotgun (WGS) entry which is preliminary data.</text>
</comment>
<reference evidence="2" key="1">
    <citation type="journal article" date="2023" name="G3 (Bethesda)">
        <title>Genome assembly and association tests identify interacting loci associated with vigor, precocity, and sex in interspecific pistachio rootstocks.</title>
        <authorList>
            <person name="Palmer W."/>
            <person name="Jacygrad E."/>
            <person name="Sagayaradj S."/>
            <person name="Cavanaugh K."/>
            <person name="Han R."/>
            <person name="Bertier L."/>
            <person name="Beede B."/>
            <person name="Kafkas S."/>
            <person name="Golino D."/>
            <person name="Preece J."/>
            <person name="Michelmore R."/>
        </authorList>
    </citation>
    <scope>NUCLEOTIDE SEQUENCE [LARGE SCALE GENOMIC DNA]</scope>
</reference>
<proteinExistence type="predicted"/>
<dbReference type="EMBL" id="CM047739">
    <property type="protein sequence ID" value="KAJ0043640.1"/>
    <property type="molecule type" value="Genomic_DNA"/>
</dbReference>
<accession>A0ACC0Z1V3</accession>
<sequence length="362" mass="40521">MGSRARRKQQQRWCTQTLTPLLEGPDPEMQEEANKKESSWEVIREWFRMQKGISSANNNNNLSMSLYNTNIPPKRQDLRLLLGVLGCPLAPIPLVNHPTHHIHIKDIPIETSSAHYIIQQYLAATGCLKQQKCAKNMYATGTVKMICCETEISSGKNVKSLGTRTGESGCFVLWQMLPGMWSLELVVGGNKVIAGSDSKTVWRHTSWLGTHAAKGPQRPLRRIIQGLDPKTTASLFDKAQCLGEKRIGDDECFVLKVAADREAVVERSEGPAETPDNNDDTIYWETTIGSSIGDYRDVDGVLIAHQGRSIATVFRFGELSMQHNRTRMEEIWRIDDVVFNVPGLSIDHFIPPADLLDNENSP</sequence>
<protein>
    <submittedName>
        <fullName evidence="1">Uncharacterized protein</fullName>
    </submittedName>
</protein>
<name>A0ACC0Z1V3_9ROSI</name>
<evidence type="ECO:0000313" key="2">
    <source>
        <dbReference type="Proteomes" id="UP001163603"/>
    </source>
</evidence>
<keyword evidence="2" id="KW-1185">Reference proteome</keyword>
<gene>
    <name evidence="1" type="ORF">Pint_18074</name>
</gene>
<dbReference type="Proteomes" id="UP001163603">
    <property type="component" value="Chromosome 4"/>
</dbReference>